<evidence type="ECO:0000256" key="4">
    <source>
        <dbReference type="ARBA" id="ARBA00022806"/>
    </source>
</evidence>
<keyword evidence="5 9" id="KW-0067">ATP-binding</keyword>
<evidence type="ECO:0000256" key="5">
    <source>
        <dbReference type="ARBA" id="ARBA00022840"/>
    </source>
</evidence>
<proteinExistence type="inferred from homology"/>
<dbReference type="PROSITE" id="PS00039">
    <property type="entry name" value="DEAD_ATP_HELICASE"/>
    <property type="match status" value="1"/>
</dbReference>
<dbReference type="Gene3D" id="3.40.50.300">
    <property type="entry name" value="P-loop containing nucleotide triphosphate hydrolases"/>
    <property type="match status" value="2"/>
</dbReference>
<feature type="compositionally biased region" description="Polar residues" evidence="10">
    <location>
        <begin position="92"/>
        <end position="102"/>
    </location>
</feature>
<keyword evidence="4 9" id="KW-0347">Helicase</keyword>
<evidence type="ECO:0000256" key="1">
    <source>
        <dbReference type="ARBA" id="ARBA00012552"/>
    </source>
</evidence>
<evidence type="ECO:0000256" key="7">
    <source>
        <dbReference type="ARBA" id="ARBA00024355"/>
    </source>
</evidence>
<comment type="catalytic activity">
    <reaction evidence="8">
        <text>ATP + H2O = ADP + phosphate + H(+)</text>
        <dbReference type="Rhea" id="RHEA:13065"/>
        <dbReference type="ChEBI" id="CHEBI:15377"/>
        <dbReference type="ChEBI" id="CHEBI:15378"/>
        <dbReference type="ChEBI" id="CHEBI:30616"/>
        <dbReference type="ChEBI" id="CHEBI:43474"/>
        <dbReference type="ChEBI" id="CHEBI:456216"/>
        <dbReference type="EC" id="3.6.4.13"/>
    </reaction>
</comment>
<protein>
    <recommendedName>
        <fullName evidence="1">RNA helicase</fullName>
        <ecNumber evidence="1">3.6.4.13</ecNumber>
    </recommendedName>
</protein>
<dbReference type="PANTHER" id="PTHR47959">
    <property type="entry name" value="ATP-DEPENDENT RNA HELICASE RHLE-RELATED"/>
    <property type="match status" value="1"/>
</dbReference>
<dbReference type="InterPro" id="IPR001650">
    <property type="entry name" value="Helicase_C-like"/>
</dbReference>
<evidence type="ECO:0000256" key="9">
    <source>
        <dbReference type="RuleBase" id="RU000492"/>
    </source>
</evidence>
<feature type="region of interest" description="Disordered" evidence="10">
    <location>
        <begin position="39"/>
        <end position="106"/>
    </location>
</feature>
<dbReference type="EMBL" id="JBJQOH010000007">
    <property type="protein sequence ID" value="KAL3679585.1"/>
    <property type="molecule type" value="Genomic_DNA"/>
</dbReference>
<keyword evidence="3 9" id="KW-0378">Hydrolase</keyword>
<dbReference type="CDD" id="cd18787">
    <property type="entry name" value="SF2_C_DEAD"/>
    <property type="match status" value="1"/>
</dbReference>
<evidence type="ECO:0000313" key="13">
    <source>
        <dbReference type="EMBL" id="KAL3679585.1"/>
    </source>
</evidence>
<feature type="compositionally biased region" description="Basic and acidic residues" evidence="10">
    <location>
        <begin position="46"/>
        <end position="65"/>
    </location>
</feature>
<evidence type="ECO:0000256" key="2">
    <source>
        <dbReference type="ARBA" id="ARBA00022741"/>
    </source>
</evidence>
<name>A0ABD3GNH3_9MARC</name>
<organism evidence="13 14">
    <name type="scientific">Riccia sorocarpa</name>
    <dbReference type="NCBI Taxonomy" id="122646"/>
    <lineage>
        <taxon>Eukaryota</taxon>
        <taxon>Viridiplantae</taxon>
        <taxon>Streptophyta</taxon>
        <taxon>Embryophyta</taxon>
        <taxon>Marchantiophyta</taxon>
        <taxon>Marchantiopsida</taxon>
        <taxon>Marchantiidae</taxon>
        <taxon>Marchantiales</taxon>
        <taxon>Ricciaceae</taxon>
        <taxon>Riccia</taxon>
    </lineage>
</organism>
<dbReference type="SUPFAM" id="SSF52540">
    <property type="entry name" value="P-loop containing nucleoside triphosphate hydrolases"/>
    <property type="match status" value="1"/>
</dbReference>
<dbReference type="GO" id="GO:0006364">
    <property type="term" value="P:rRNA processing"/>
    <property type="evidence" value="ECO:0007669"/>
    <property type="project" value="UniProtKB-KW"/>
</dbReference>
<reference evidence="13 14" key="1">
    <citation type="submission" date="2024-09" db="EMBL/GenBank/DDBJ databases">
        <title>Chromosome-scale assembly of Riccia sorocarpa.</title>
        <authorList>
            <person name="Paukszto L."/>
        </authorList>
    </citation>
    <scope>NUCLEOTIDE SEQUENCE [LARGE SCALE GENOMIC DNA]</scope>
    <source>
        <strain evidence="13">LP-2024</strain>
        <tissue evidence="13">Aerial parts of the thallus</tissue>
    </source>
</reference>
<gene>
    <name evidence="13" type="ORF">R1sor_022541</name>
</gene>
<sequence>MDPNVLFTGVRFDQKKFGAEVQRFKRKAEDLVVGGSLQLSSSKSLAESKFDESDATEVRTPETKSGRRSKKRKGENDSGPASAFNLFRPPGSLNSTEASVSGQEIEVQEDKSGKVAEAVNVLRKRCRLHVSGQNVPPPLMSFDDLRSKNIHASGYTEPTPIQRQAIPTLLAERECLACAQTGSGKTLAFILPILMSLKVPSDAGIRAVIVCPIRELATQTARECRKIAKGRKWRIRALTRSMCLDPKLKDLPIDVLVSTPLRLARLLKKKRVSLSGVQYLILDEADKLFEMGFVKQIDSIVAGCSNPKAIRALFSATLPDSVEELARTIMVDPVRIIVGEKNSAASTVDQRLVYVGSEDGKFLALKQLFKESLKPPILLFVDSKERARELHKDLAIDGVSVDSIHAGRSQFQRDAAVEKFREGKTWVLIATDLMARGMDFKGVNCVINYDFPSSIATYIHRIGRTGRAGRSGQAITFHTDKDKVLLRSIAHVIRSSGGEVPEWMLKLPKNMKVFHRRKSTPRRKQREEQM</sequence>
<evidence type="ECO:0000259" key="12">
    <source>
        <dbReference type="PROSITE" id="PS51194"/>
    </source>
</evidence>
<dbReference type="CDD" id="cd17957">
    <property type="entry name" value="DEADc_DDX52"/>
    <property type="match status" value="1"/>
</dbReference>
<evidence type="ECO:0000256" key="3">
    <source>
        <dbReference type="ARBA" id="ARBA00022801"/>
    </source>
</evidence>
<comment type="caution">
    <text evidence="13">The sequence shown here is derived from an EMBL/GenBank/DDBJ whole genome shotgun (WGS) entry which is preliminary data.</text>
</comment>
<comment type="similarity">
    <text evidence="7">Belongs to the DEAD box helicase family. DDX52/ROK1 subfamily.</text>
</comment>
<dbReference type="Pfam" id="PF00270">
    <property type="entry name" value="DEAD"/>
    <property type="match status" value="1"/>
</dbReference>
<dbReference type="SMART" id="SM00490">
    <property type="entry name" value="HELICc"/>
    <property type="match status" value="1"/>
</dbReference>
<dbReference type="PANTHER" id="PTHR47959:SF15">
    <property type="entry name" value="RNA HELICASE"/>
    <property type="match status" value="1"/>
</dbReference>
<keyword evidence="2 9" id="KW-0547">Nucleotide-binding</keyword>
<evidence type="ECO:0000259" key="11">
    <source>
        <dbReference type="PROSITE" id="PS51192"/>
    </source>
</evidence>
<dbReference type="GO" id="GO:0016787">
    <property type="term" value="F:hydrolase activity"/>
    <property type="evidence" value="ECO:0007669"/>
    <property type="project" value="UniProtKB-KW"/>
</dbReference>
<feature type="domain" description="Helicase C-terminal" evidence="12">
    <location>
        <begin position="364"/>
        <end position="508"/>
    </location>
</feature>
<dbReference type="PROSITE" id="PS51194">
    <property type="entry name" value="HELICASE_CTER"/>
    <property type="match status" value="1"/>
</dbReference>
<dbReference type="InterPro" id="IPR000629">
    <property type="entry name" value="RNA-helicase_DEAD-box_CS"/>
</dbReference>
<dbReference type="InterPro" id="IPR050079">
    <property type="entry name" value="DEAD_box_RNA_helicase"/>
</dbReference>
<keyword evidence="14" id="KW-1185">Reference proteome</keyword>
<dbReference type="AlphaFoldDB" id="A0ABD3GNH3"/>
<dbReference type="InterPro" id="IPR027417">
    <property type="entry name" value="P-loop_NTPase"/>
</dbReference>
<dbReference type="SMART" id="SM00487">
    <property type="entry name" value="DEXDc"/>
    <property type="match status" value="1"/>
</dbReference>
<dbReference type="PROSITE" id="PS51192">
    <property type="entry name" value="HELICASE_ATP_BIND_1"/>
    <property type="match status" value="1"/>
</dbReference>
<dbReference type="InterPro" id="IPR014001">
    <property type="entry name" value="Helicase_ATP-bd"/>
</dbReference>
<dbReference type="InterPro" id="IPR011545">
    <property type="entry name" value="DEAD/DEAH_box_helicase_dom"/>
</dbReference>
<evidence type="ECO:0000313" key="14">
    <source>
        <dbReference type="Proteomes" id="UP001633002"/>
    </source>
</evidence>
<accession>A0ABD3GNH3</accession>
<dbReference type="GO" id="GO:0003723">
    <property type="term" value="F:RNA binding"/>
    <property type="evidence" value="ECO:0007669"/>
    <property type="project" value="UniProtKB-KW"/>
</dbReference>
<evidence type="ECO:0000256" key="8">
    <source>
        <dbReference type="ARBA" id="ARBA00047984"/>
    </source>
</evidence>
<dbReference type="GO" id="GO:0005524">
    <property type="term" value="F:ATP binding"/>
    <property type="evidence" value="ECO:0007669"/>
    <property type="project" value="UniProtKB-KW"/>
</dbReference>
<evidence type="ECO:0000256" key="6">
    <source>
        <dbReference type="ARBA" id="ARBA00022884"/>
    </source>
</evidence>
<keyword evidence="6" id="KW-0694">RNA-binding</keyword>
<feature type="domain" description="Helicase ATP-binding" evidence="11">
    <location>
        <begin position="166"/>
        <end position="336"/>
    </location>
</feature>
<dbReference type="Proteomes" id="UP001633002">
    <property type="component" value="Unassembled WGS sequence"/>
</dbReference>
<dbReference type="GO" id="GO:0003724">
    <property type="term" value="F:RNA helicase activity"/>
    <property type="evidence" value="ECO:0007669"/>
    <property type="project" value="UniProtKB-EC"/>
</dbReference>
<evidence type="ECO:0000256" key="10">
    <source>
        <dbReference type="SAM" id="MobiDB-lite"/>
    </source>
</evidence>
<dbReference type="EC" id="3.6.4.13" evidence="1"/>
<dbReference type="Pfam" id="PF00271">
    <property type="entry name" value="Helicase_C"/>
    <property type="match status" value="1"/>
</dbReference>
<dbReference type="InterPro" id="IPR044764">
    <property type="entry name" value="DDX52/Rok1_DEADc"/>
</dbReference>